<comment type="cofactor">
    <cofactor evidence="7">
        <name>Zn(2+)</name>
        <dbReference type="ChEBI" id="CHEBI:29105"/>
    </cofactor>
    <text evidence="7">Binds 1 zinc ion per subunit.</text>
</comment>
<dbReference type="RefSeq" id="WP_154779606.1">
    <property type="nucleotide sequence ID" value="NZ_WMBC01000001.1"/>
</dbReference>
<keyword evidence="6" id="KW-0804">Transcription</keyword>
<dbReference type="GO" id="GO:0000976">
    <property type="term" value="F:transcription cis-regulatory region binding"/>
    <property type="evidence" value="ECO:0007669"/>
    <property type="project" value="TreeGrafter"/>
</dbReference>
<keyword evidence="4" id="KW-0805">Transcription regulation</keyword>
<dbReference type="Proteomes" id="UP000437824">
    <property type="component" value="Unassembled WGS sequence"/>
</dbReference>
<sequence length="140" mass="16056">MAGSSYATASRRKILEYLKNSNDHTVTAADVDEYLKEHDSEVNITTIYRYLDKLAKEGTVIKYVAEKGCQAAYQYVEPGRGCEQHLHLKCVKCGKIIHLECHFMEEISHHIEESHGFTLQCKNSILYGVCKECKNRLEEK</sequence>
<dbReference type="GO" id="GO:1900376">
    <property type="term" value="P:regulation of secondary metabolite biosynthetic process"/>
    <property type="evidence" value="ECO:0007669"/>
    <property type="project" value="TreeGrafter"/>
</dbReference>
<dbReference type="PANTHER" id="PTHR33202:SF7">
    <property type="entry name" value="FERRIC UPTAKE REGULATION PROTEIN"/>
    <property type="match status" value="1"/>
</dbReference>
<organism evidence="9 10">
    <name type="scientific">Blautia luti DSM 14534 = JCM 17040</name>
    <dbReference type="NCBI Taxonomy" id="649762"/>
    <lineage>
        <taxon>Bacteria</taxon>
        <taxon>Bacillati</taxon>
        <taxon>Bacillota</taxon>
        <taxon>Clostridia</taxon>
        <taxon>Lachnospirales</taxon>
        <taxon>Lachnospiraceae</taxon>
        <taxon>Blautia</taxon>
    </lineage>
</organism>
<evidence type="ECO:0000256" key="8">
    <source>
        <dbReference type="PIRSR" id="PIRSR602481-2"/>
    </source>
</evidence>
<dbReference type="InterPro" id="IPR043135">
    <property type="entry name" value="Fur_C"/>
</dbReference>
<dbReference type="InterPro" id="IPR036388">
    <property type="entry name" value="WH-like_DNA-bd_sf"/>
</dbReference>
<comment type="cofactor">
    <cofactor evidence="8">
        <name>Mn(2+)</name>
        <dbReference type="ChEBI" id="CHEBI:29035"/>
    </cofactor>
    <cofactor evidence="8">
        <name>Fe(2+)</name>
        <dbReference type="ChEBI" id="CHEBI:29033"/>
    </cofactor>
    <text evidence="8">Binds 1 Mn(2+) or Fe(2+) ion per subunit.</text>
</comment>
<dbReference type="GO" id="GO:0008270">
    <property type="term" value="F:zinc ion binding"/>
    <property type="evidence" value="ECO:0007669"/>
    <property type="project" value="TreeGrafter"/>
</dbReference>
<feature type="binding site" evidence="7">
    <location>
        <position position="133"/>
    </location>
    <ligand>
        <name>Zn(2+)</name>
        <dbReference type="ChEBI" id="CHEBI:29105"/>
    </ligand>
</feature>
<evidence type="ECO:0000313" key="10">
    <source>
        <dbReference type="Proteomes" id="UP000437824"/>
    </source>
</evidence>
<accession>A0A844GJN6</accession>
<dbReference type="Gene3D" id="3.30.1490.190">
    <property type="match status" value="1"/>
</dbReference>
<keyword evidence="7" id="KW-0479">Metal-binding</keyword>
<feature type="binding site" evidence="8">
    <location>
        <position position="105"/>
    </location>
    <ligand>
        <name>Fe cation</name>
        <dbReference type="ChEBI" id="CHEBI:24875"/>
    </ligand>
</feature>
<evidence type="ECO:0000256" key="1">
    <source>
        <dbReference type="ARBA" id="ARBA00007957"/>
    </source>
</evidence>
<feature type="binding site" evidence="7">
    <location>
        <position position="93"/>
    </location>
    <ligand>
        <name>Zn(2+)</name>
        <dbReference type="ChEBI" id="CHEBI:29105"/>
    </ligand>
</feature>
<dbReference type="PANTHER" id="PTHR33202">
    <property type="entry name" value="ZINC UPTAKE REGULATION PROTEIN"/>
    <property type="match status" value="1"/>
</dbReference>
<dbReference type="Gene3D" id="1.10.10.10">
    <property type="entry name" value="Winged helix-like DNA-binding domain superfamily/Winged helix DNA-binding domain"/>
    <property type="match status" value="1"/>
</dbReference>
<reference evidence="9 10" key="1">
    <citation type="submission" date="2019-11" db="EMBL/GenBank/DDBJ databases">
        <title>Draft genome sequence of Blautia luti DSM 14534T, isolated from human stool.</title>
        <authorList>
            <person name="Ortiz R."/>
            <person name="Melis-Arcos F."/>
            <person name="Covarrubias P."/>
            <person name="Cardenas J.P."/>
            <person name="Perez-Donoso J."/>
            <person name="Almonacid D."/>
        </authorList>
    </citation>
    <scope>NUCLEOTIDE SEQUENCE [LARGE SCALE GENOMIC DNA]</scope>
    <source>
        <strain evidence="9 10">DSM 14534</strain>
    </source>
</reference>
<keyword evidence="8" id="KW-0408">Iron</keyword>
<dbReference type="InterPro" id="IPR002481">
    <property type="entry name" value="FUR"/>
</dbReference>
<gene>
    <name evidence="9" type="ORF">GKZ57_02100</name>
</gene>
<keyword evidence="5" id="KW-0238">DNA-binding</keyword>
<evidence type="ECO:0000256" key="2">
    <source>
        <dbReference type="ARBA" id="ARBA00022491"/>
    </source>
</evidence>
<evidence type="ECO:0000313" key="9">
    <source>
        <dbReference type="EMBL" id="MTD60085.1"/>
    </source>
</evidence>
<feature type="binding site" evidence="7">
    <location>
        <position position="90"/>
    </location>
    <ligand>
        <name>Zn(2+)</name>
        <dbReference type="ChEBI" id="CHEBI:29105"/>
    </ligand>
</feature>
<comment type="similarity">
    <text evidence="1">Belongs to the Fur family.</text>
</comment>
<keyword evidence="2" id="KW-0678">Repressor</keyword>
<dbReference type="InterPro" id="IPR036390">
    <property type="entry name" value="WH_DNA-bd_sf"/>
</dbReference>
<evidence type="ECO:0000256" key="5">
    <source>
        <dbReference type="ARBA" id="ARBA00023125"/>
    </source>
</evidence>
<dbReference type="CDD" id="cd07153">
    <property type="entry name" value="Fur_like"/>
    <property type="match status" value="1"/>
</dbReference>
<name>A0A844GJN6_9FIRM</name>
<feature type="binding site" evidence="7">
    <location>
        <position position="130"/>
    </location>
    <ligand>
        <name>Zn(2+)</name>
        <dbReference type="ChEBI" id="CHEBI:29105"/>
    </ligand>
</feature>
<comment type="caution">
    <text evidence="9">The sequence shown here is derived from an EMBL/GenBank/DDBJ whole genome shotgun (WGS) entry which is preliminary data.</text>
</comment>
<dbReference type="GO" id="GO:0003700">
    <property type="term" value="F:DNA-binding transcription factor activity"/>
    <property type="evidence" value="ECO:0007669"/>
    <property type="project" value="InterPro"/>
</dbReference>
<dbReference type="EMBL" id="WMBC01000001">
    <property type="protein sequence ID" value="MTD60085.1"/>
    <property type="molecule type" value="Genomic_DNA"/>
</dbReference>
<dbReference type="AlphaFoldDB" id="A0A844GJN6"/>
<evidence type="ECO:0000256" key="7">
    <source>
        <dbReference type="PIRSR" id="PIRSR602481-1"/>
    </source>
</evidence>
<dbReference type="GO" id="GO:0045892">
    <property type="term" value="P:negative regulation of DNA-templated transcription"/>
    <property type="evidence" value="ECO:0007669"/>
    <property type="project" value="TreeGrafter"/>
</dbReference>
<protein>
    <submittedName>
        <fullName evidence="9">Transcriptional repressor</fullName>
    </submittedName>
</protein>
<proteinExistence type="inferred from homology"/>
<evidence type="ECO:0000256" key="3">
    <source>
        <dbReference type="ARBA" id="ARBA00022833"/>
    </source>
</evidence>
<evidence type="ECO:0000256" key="4">
    <source>
        <dbReference type="ARBA" id="ARBA00023015"/>
    </source>
</evidence>
<dbReference type="Pfam" id="PF01475">
    <property type="entry name" value="FUR"/>
    <property type="match status" value="1"/>
</dbReference>
<keyword evidence="3 7" id="KW-0862">Zinc</keyword>
<dbReference type="SUPFAM" id="SSF46785">
    <property type="entry name" value="Winged helix' DNA-binding domain"/>
    <property type="match status" value="1"/>
</dbReference>
<evidence type="ECO:0000256" key="6">
    <source>
        <dbReference type="ARBA" id="ARBA00023163"/>
    </source>
</evidence>